<gene>
    <name evidence="1" type="ORF">A2042_05570</name>
</gene>
<protein>
    <recommendedName>
        <fullName evidence="3">Glycine-zipper-containing OmpA-like membrane domain-containing protein</fullName>
    </recommendedName>
</protein>
<dbReference type="EMBL" id="MGDB01000072">
    <property type="protein sequence ID" value="OGL41359.1"/>
    <property type="molecule type" value="Genomic_DNA"/>
</dbReference>
<evidence type="ECO:0000313" key="1">
    <source>
        <dbReference type="EMBL" id="OGL41359.1"/>
    </source>
</evidence>
<organism evidence="1 2">
    <name type="scientific">Candidatus Schekmanbacteria bacterium GWA2_38_11</name>
    <dbReference type="NCBI Taxonomy" id="1817876"/>
    <lineage>
        <taxon>Bacteria</taxon>
        <taxon>Candidatus Schekmaniibacteriota</taxon>
    </lineage>
</organism>
<proteinExistence type="predicted"/>
<evidence type="ECO:0000313" key="2">
    <source>
        <dbReference type="Proteomes" id="UP000178526"/>
    </source>
</evidence>
<dbReference type="Proteomes" id="UP000178526">
    <property type="component" value="Unassembled WGS sequence"/>
</dbReference>
<dbReference type="AlphaFoldDB" id="A0A1F7RIH6"/>
<comment type="caution">
    <text evidence="1">The sequence shown here is derived from an EMBL/GenBank/DDBJ whole genome shotgun (WGS) entry which is preliminary data.</text>
</comment>
<accession>A0A1F7RIH6</accession>
<dbReference type="PROSITE" id="PS51257">
    <property type="entry name" value="PROKAR_LIPOPROTEIN"/>
    <property type="match status" value="1"/>
</dbReference>
<sequence>MSNKIKITKYAMLVALVAIFMAGGCAIKRPVLYPNDHLKEGGLDIAQGDIDYCIKQAKEYVGKQRPAEKVAKQTAFDAAVGAATGAAAGAVTGRTGVGAATGAAGGGALGCVLGIFGSREPDAVFKEFVEHCLRDKGYEPIGWR</sequence>
<reference evidence="1 2" key="1">
    <citation type="journal article" date="2016" name="Nat. Commun.">
        <title>Thousands of microbial genomes shed light on interconnected biogeochemical processes in an aquifer system.</title>
        <authorList>
            <person name="Anantharaman K."/>
            <person name="Brown C.T."/>
            <person name="Hug L.A."/>
            <person name="Sharon I."/>
            <person name="Castelle C.J."/>
            <person name="Probst A.J."/>
            <person name="Thomas B.C."/>
            <person name="Singh A."/>
            <person name="Wilkins M.J."/>
            <person name="Karaoz U."/>
            <person name="Brodie E.L."/>
            <person name="Williams K.H."/>
            <person name="Hubbard S.S."/>
            <person name="Banfield J.F."/>
        </authorList>
    </citation>
    <scope>NUCLEOTIDE SEQUENCE [LARGE SCALE GENOMIC DNA]</scope>
</reference>
<name>A0A1F7RIH6_9BACT</name>
<evidence type="ECO:0008006" key="3">
    <source>
        <dbReference type="Google" id="ProtNLM"/>
    </source>
</evidence>